<dbReference type="FunFam" id="1.10.10.10:FF:000008">
    <property type="entry name" value="E2F transcription factor 1"/>
    <property type="match status" value="1"/>
</dbReference>
<evidence type="ECO:0000256" key="4">
    <source>
        <dbReference type="ARBA" id="ARBA00023163"/>
    </source>
</evidence>
<keyword evidence="6" id="KW-0175">Coiled coil</keyword>
<dbReference type="PANTHER" id="PTHR12081">
    <property type="entry name" value="TRANSCRIPTION FACTOR E2F"/>
    <property type="match status" value="1"/>
</dbReference>
<dbReference type="SUPFAM" id="SSF144074">
    <property type="entry name" value="E2F-DP heterodimerization region"/>
    <property type="match status" value="1"/>
</dbReference>
<dbReference type="InterPro" id="IPR036388">
    <property type="entry name" value="WH-like_DNA-bd_sf"/>
</dbReference>
<evidence type="ECO:0000256" key="7">
    <source>
        <dbReference type="SAM" id="MobiDB-lite"/>
    </source>
</evidence>
<comment type="similarity">
    <text evidence="1 5">Belongs to the E2F/DP family.</text>
</comment>
<reference evidence="9" key="1">
    <citation type="submission" date="2021-12" db="EMBL/GenBank/DDBJ databases">
        <authorList>
            <person name="King R."/>
        </authorList>
    </citation>
    <scope>NUCLEOTIDE SEQUENCE</scope>
</reference>
<feature type="compositionally biased region" description="Polar residues" evidence="7">
    <location>
        <begin position="291"/>
        <end position="303"/>
    </location>
</feature>
<keyword evidence="3 5" id="KW-0238">DNA-binding</keyword>
<dbReference type="CDD" id="cd14660">
    <property type="entry name" value="E2F_DD"/>
    <property type="match status" value="1"/>
</dbReference>
<protein>
    <recommendedName>
        <fullName evidence="8">E2F/DP family winged-helix DNA-binding domain-containing protein</fullName>
    </recommendedName>
</protein>
<dbReference type="PANTHER" id="PTHR12081:SF18">
    <property type="entry name" value="TRANSCRIPTION FACTOR E2F2-RELATED"/>
    <property type="match status" value="1"/>
</dbReference>
<dbReference type="Gene3D" id="6.10.250.540">
    <property type="match status" value="1"/>
</dbReference>
<name>A0A9P0F5Y5_BEMTA</name>
<feature type="compositionally biased region" description="Low complexity" evidence="7">
    <location>
        <begin position="304"/>
        <end position="357"/>
    </location>
</feature>
<evidence type="ECO:0000256" key="2">
    <source>
        <dbReference type="ARBA" id="ARBA00023015"/>
    </source>
</evidence>
<dbReference type="EMBL" id="OU963868">
    <property type="protein sequence ID" value="CAH0393400.1"/>
    <property type="molecule type" value="Genomic_DNA"/>
</dbReference>
<dbReference type="Proteomes" id="UP001152759">
    <property type="component" value="Chromosome 7"/>
</dbReference>
<dbReference type="InterPro" id="IPR032198">
    <property type="entry name" value="E2F_CC-MB"/>
</dbReference>
<evidence type="ECO:0000313" key="9">
    <source>
        <dbReference type="EMBL" id="CAH0393400.1"/>
    </source>
</evidence>
<proteinExistence type="inferred from homology"/>
<dbReference type="SUPFAM" id="SSF46785">
    <property type="entry name" value="Winged helix' DNA-binding domain"/>
    <property type="match status" value="1"/>
</dbReference>
<feature type="region of interest" description="Disordered" evidence="7">
    <location>
        <begin position="291"/>
        <end position="359"/>
    </location>
</feature>
<keyword evidence="4 5" id="KW-0804">Transcription</keyword>
<dbReference type="InterPro" id="IPR003316">
    <property type="entry name" value="E2F_WHTH_DNA-bd_dom"/>
</dbReference>
<evidence type="ECO:0000256" key="5">
    <source>
        <dbReference type="RuleBase" id="RU003796"/>
    </source>
</evidence>
<organism evidence="9 10">
    <name type="scientific">Bemisia tabaci</name>
    <name type="common">Sweetpotato whitefly</name>
    <name type="synonym">Aleurodes tabaci</name>
    <dbReference type="NCBI Taxonomy" id="7038"/>
    <lineage>
        <taxon>Eukaryota</taxon>
        <taxon>Metazoa</taxon>
        <taxon>Ecdysozoa</taxon>
        <taxon>Arthropoda</taxon>
        <taxon>Hexapoda</taxon>
        <taxon>Insecta</taxon>
        <taxon>Pterygota</taxon>
        <taxon>Neoptera</taxon>
        <taxon>Paraneoptera</taxon>
        <taxon>Hemiptera</taxon>
        <taxon>Sternorrhyncha</taxon>
        <taxon>Aleyrodoidea</taxon>
        <taxon>Aleyrodidae</taxon>
        <taxon>Aleyrodinae</taxon>
        <taxon>Bemisia</taxon>
    </lineage>
</organism>
<dbReference type="InterPro" id="IPR037241">
    <property type="entry name" value="E2F-DP_heterodim"/>
</dbReference>
<evidence type="ECO:0000256" key="3">
    <source>
        <dbReference type="ARBA" id="ARBA00023125"/>
    </source>
</evidence>
<dbReference type="InterPro" id="IPR015633">
    <property type="entry name" value="E2F"/>
</dbReference>
<dbReference type="SMART" id="SM01372">
    <property type="entry name" value="E2F_TDP"/>
    <property type="match status" value="1"/>
</dbReference>
<dbReference type="InterPro" id="IPR036390">
    <property type="entry name" value="WH_DNA-bd_sf"/>
</dbReference>
<dbReference type="Pfam" id="PF02319">
    <property type="entry name" value="WHD_E2F_TDP"/>
    <property type="match status" value="1"/>
</dbReference>
<sequence length="463" mass="51667">MSSVRCGLSLDVRDGNNVSTPIVKIDHPYTDSMMMTHQTPSPYHLLDHEYGQTPQSQIMQRPLTAPPRTLNVKRRLNLESENGDEEFKAPRSKRPRSNSTSSNPSPAKKGRAKDGPTRYDTSLGLLTKKFIGLLQSSPQGVVDLNVASECLDVQKRRIYDITNVLEGIGILEKKSKNNIQWKGGQVSGDSYSFLQKDIDALDAKERELDELIKNAECQLRQMNENKRYAYITYQDIHAIPENQSQTVMVVKAPPDAHLEVPQPTNPKALQMYMKSSTKEIEVFLCPDPVTETPTKSVTPPTRHQLSAVSSSQQQQKQQQYQHQQPSSTSQLSQQQRSQQSNVSQEPSTSSSVNSRVSDLLPPTLDITQLHNMLIKTEAKDVDASPAVSRLRNALISEADDFYNSQLQTEDQHSSEGEVFDMTGPVTNLNGEPFLPFEPPLSESDYAFSLDNGEGLGDLFGFAF</sequence>
<feature type="region of interest" description="Disordered" evidence="7">
    <location>
        <begin position="53"/>
        <end position="119"/>
    </location>
</feature>
<keyword evidence="10" id="KW-1185">Reference proteome</keyword>
<dbReference type="GO" id="GO:0000978">
    <property type="term" value="F:RNA polymerase II cis-regulatory region sequence-specific DNA binding"/>
    <property type="evidence" value="ECO:0007669"/>
    <property type="project" value="InterPro"/>
</dbReference>
<feature type="compositionally biased region" description="Low complexity" evidence="7">
    <location>
        <begin position="97"/>
        <end position="107"/>
    </location>
</feature>
<evidence type="ECO:0000313" key="10">
    <source>
        <dbReference type="Proteomes" id="UP001152759"/>
    </source>
</evidence>
<dbReference type="GO" id="GO:0046983">
    <property type="term" value="F:protein dimerization activity"/>
    <property type="evidence" value="ECO:0007669"/>
    <property type="project" value="InterPro"/>
</dbReference>
<accession>A0A9P0F5Y5</accession>
<evidence type="ECO:0000256" key="6">
    <source>
        <dbReference type="SAM" id="Coils"/>
    </source>
</evidence>
<gene>
    <name evidence="9" type="ORF">BEMITA_LOCUS11807</name>
</gene>
<comment type="subcellular location">
    <subcellularLocation>
        <location evidence="5">Nucleus</location>
    </subcellularLocation>
</comment>
<dbReference type="Gene3D" id="1.10.10.10">
    <property type="entry name" value="Winged helix-like DNA-binding domain superfamily/Winged helix DNA-binding domain"/>
    <property type="match status" value="1"/>
</dbReference>
<dbReference type="GO" id="GO:0000981">
    <property type="term" value="F:DNA-binding transcription factor activity, RNA polymerase II-specific"/>
    <property type="evidence" value="ECO:0007669"/>
    <property type="project" value="TreeGrafter"/>
</dbReference>
<evidence type="ECO:0000256" key="1">
    <source>
        <dbReference type="ARBA" id="ARBA00010940"/>
    </source>
</evidence>
<dbReference type="OrthoDB" id="1743261at2759"/>
<dbReference type="AlphaFoldDB" id="A0A9P0F5Y5"/>
<dbReference type="KEGG" id="btab:109042413"/>
<feature type="domain" description="E2F/DP family winged-helix DNA-binding" evidence="8">
    <location>
        <begin position="118"/>
        <end position="183"/>
    </location>
</feature>
<evidence type="ECO:0000259" key="8">
    <source>
        <dbReference type="SMART" id="SM01372"/>
    </source>
</evidence>
<keyword evidence="2 5" id="KW-0805">Transcription regulation</keyword>
<keyword evidence="5" id="KW-0539">Nucleus</keyword>
<dbReference type="GO" id="GO:0090575">
    <property type="term" value="C:RNA polymerase II transcription regulator complex"/>
    <property type="evidence" value="ECO:0007669"/>
    <property type="project" value="TreeGrafter"/>
</dbReference>
<feature type="coiled-coil region" evidence="6">
    <location>
        <begin position="194"/>
        <end position="225"/>
    </location>
</feature>
<dbReference type="Pfam" id="PF16421">
    <property type="entry name" value="E2F_CC-MB"/>
    <property type="match status" value="1"/>
</dbReference>